<dbReference type="PANTHER" id="PTHR43133">
    <property type="entry name" value="RNA POLYMERASE ECF-TYPE SIGMA FACTO"/>
    <property type="match status" value="1"/>
</dbReference>
<dbReference type="PANTHER" id="PTHR43133:SF8">
    <property type="entry name" value="RNA POLYMERASE SIGMA FACTOR HI_1459-RELATED"/>
    <property type="match status" value="1"/>
</dbReference>
<dbReference type="InterPro" id="IPR013324">
    <property type="entry name" value="RNA_pol_sigma_r3/r4-like"/>
</dbReference>
<comment type="caution">
    <text evidence="6">The sequence shown here is derived from an EMBL/GenBank/DDBJ whole genome shotgun (WGS) entry which is preliminary data.</text>
</comment>
<dbReference type="RefSeq" id="WP_379846553.1">
    <property type="nucleotide sequence ID" value="NZ_JBHSMA010000004.1"/>
</dbReference>
<dbReference type="SUPFAM" id="SSF88659">
    <property type="entry name" value="Sigma3 and sigma4 domains of RNA polymerase sigma factors"/>
    <property type="match status" value="1"/>
</dbReference>
<evidence type="ECO:0000256" key="2">
    <source>
        <dbReference type="ARBA" id="ARBA00023015"/>
    </source>
</evidence>
<dbReference type="NCBIfam" id="TIGR02937">
    <property type="entry name" value="sigma70-ECF"/>
    <property type="match status" value="1"/>
</dbReference>
<dbReference type="EMBL" id="JBHSMA010000004">
    <property type="protein sequence ID" value="MFC5410677.1"/>
    <property type="molecule type" value="Genomic_DNA"/>
</dbReference>
<keyword evidence="3" id="KW-0731">Sigma factor</keyword>
<keyword evidence="4" id="KW-0238">DNA-binding</keyword>
<dbReference type="Gene3D" id="1.10.1740.10">
    <property type="match status" value="1"/>
</dbReference>
<sequence length="233" mass="27821">MKLLNQKPKTILDDPDEDLLIIMSMVDDPSNREKAFQEFYNRYAQFLYNYICRIANNQLTIHEMVDIFDQTFLIIYQKSGQFDARGESDSNIIRIKIQGWLARIIKNVFLKYIEERWSTPTESLDFENDYVDESTLEEEEEQITYSYQLVDQALNQLPERERHMLVTYLQYYKKGNGNQSLNLPDEILKALCKRYGTTPGYFRQIVKRSKDKVDQYVRAHYKPELDKSHAKRK</sequence>
<reference evidence="7" key="1">
    <citation type="journal article" date="2019" name="Int. J. Syst. Evol. Microbiol.">
        <title>The Global Catalogue of Microorganisms (GCM) 10K type strain sequencing project: providing services to taxonomists for standard genome sequencing and annotation.</title>
        <authorList>
            <consortium name="The Broad Institute Genomics Platform"/>
            <consortium name="The Broad Institute Genome Sequencing Center for Infectious Disease"/>
            <person name="Wu L."/>
            <person name="Ma J."/>
        </authorList>
    </citation>
    <scope>NUCLEOTIDE SEQUENCE [LARGE SCALE GENOMIC DNA]</scope>
    <source>
        <strain evidence="7">CCUG 55250</strain>
    </source>
</reference>
<evidence type="ECO:0000256" key="4">
    <source>
        <dbReference type="ARBA" id="ARBA00023125"/>
    </source>
</evidence>
<comment type="similarity">
    <text evidence="1">Belongs to the sigma-70 factor family. ECF subfamily.</text>
</comment>
<organism evidence="6 7">
    <name type="scientific">Larkinella bovis</name>
    <dbReference type="NCBI Taxonomy" id="683041"/>
    <lineage>
        <taxon>Bacteria</taxon>
        <taxon>Pseudomonadati</taxon>
        <taxon>Bacteroidota</taxon>
        <taxon>Cytophagia</taxon>
        <taxon>Cytophagales</taxon>
        <taxon>Spirosomataceae</taxon>
        <taxon>Larkinella</taxon>
    </lineage>
</organism>
<dbReference type="Proteomes" id="UP001596106">
    <property type="component" value="Unassembled WGS sequence"/>
</dbReference>
<gene>
    <name evidence="6" type="ORF">ACFPMF_15245</name>
</gene>
<evidence type="ECO:0000256" key="5">
    <source>
        <dbReference type="ARBA" id="ARBA00023163"/>
    </source>
</evidence>
<dbReference type="InterPro" id="IPR013325">
    <property type="entry name" value="RNA_pol_sigma_r2"/>
</dbReference>
<dbReference type="InterPro" id="IPR039425">
    <property type="entry name" value="RNA_pol_sigma-70-like"/>
</dbReference>
<evidence type="ECO:0000313" key="7">
    <source>
        <dbReference type="Proteomes" id="UP001596106"/>
    </source>
</evidence>
<keyword evidence="5" id="KW-0804">Transcription</keyword>
<dbReference type="InterPro" id="IPR014284">
    <property type="entry name" value="RNA_pol_sigma-70_dom"/>
</dbReference>
<name>A0ABW0IH48_9BACT</name>
<evidence type="ECO:0000256" key="1">
    <source>
        <dbReference type="ARBA" id="ARBA00010641"/>
    </source>
</evidence>
<protein>
    <submittedName>
        <fullName evidence="6">RNA polymerase sigma factor</fullName>
    </submittedName>
</protein>
<evidence type="ECO:0000313" key="6">
    <source>
        <dbReference type="EMBL" id="MFC5410677.1"/>
    </source>
</evidence>
<proteinExistence type="inferred from homology"/>
<dbReference type="SUPFAM" id="SSF88946">
    <property type="entry name" value="Sigma2 domain of RNA polymerase sigma factors"/>
    <property type="match status" value="1"/>
</dbReference>
<accession>A0ABW0IH48</accession>
<evidence type="ECO:0000256" key="3">
    <source>
        <dbReference type="ARBA" id="ARBA00023082"/>
    </source>
</evidence>
<keyword evidence="7" id="KW-1185">Reference proteome</keyword>
<keyword evidence="2" id="KW-0805">Transcription regulation</keyword>